<dbReference type="Gene3D" id="3.20.10.10">
    <property type="entry name" value="D-amino Acid Aminotransferase, subunit A, domain 2"/>
    <property type="match status" value="1"/>
</dbReference>
<comment type="cofactor">
    <cofactor evidence="1">
        <name>pyridoxal 5'-phosphate</name>
        <dbReference type="ChEBI" id="CHEBI:597326"/>
    </cofactor>
</comment>
<reference evidence="4 5" key="1">
    <citation type="submission" date="2019-02" db="EMBL/GenBank/DDBJ databases">
        <title>Genomic Encyclopedia of Type Strains, Phase IV (KMG-IV): sequencing the most valuable type-strain genomes for metagenomic binning, comparative biology and taxonomic classification.</title>
        <authorList>
            <person name="Goeker M."/>
        </authorList>
    </citation>
    <scope>NUCLEOTIDE SEQUENCE [LARGE SCALE GENOMIC DNA]</scope>
    <source>
        <strain evidence="4 5">DSM 19570</strain>
    </source>
</reference>
<dbReference type="RefSeq" id="WP_130431009.1">
    <property type="nucleotide sequence ID" value="NZ_SHKP01000005.1"/>
</dbReference>
<accession>A0A4Q7VW68</accession>
<dbReference type="Gene3D" id="3.30.470.10">
    <property type="match status" value="1"/>
</dbReference>
<dbReference type="InterPro" id="IPR050571">
    <property type="entry name" value="Class-IV_PLP-Dep_Aminotrnsfr"/>
</dbReference>
<dbReference type="PANTHER" id="PTHR42743">
    <property type="entry name" value="AMINO-ACID AMINOTRANSFERASE"/>
    <property type="match status" value="1"/>
</dbReference>
<keyword evidence="3" id="KW-0663">Pyridoxal phosphate</keyword>
<dbReference type="PANTHER" id="PTHR42743:SF10">
    <property type="entry name" value="D-ALANINE AMINOTRANSFERASE"/>
    <property type="match status" value="1"/>
</dbReference>
<gene>
    <name evidence="4" type="ORF">EV670_1269</name>
</gene>
<dbReference type="GO" id="GO:0046394">
    <property type="term" value="P:carboxylic acid biosynthetic process"/>
    <property type="evidence" value="ECO:0007669"/>
    <property type="project" value="UniProtKB-ARBA"/>
</dbReference>
<evidence type="ECO:0000313" key="4">
    <source>
        <dbReference type="EMBL" id="RZU00559.1"/>
    </source>
</evidence>
<dbReference type="GO" id="GO:0003824">
    <property type="term" value="F:catalytic activity"/>
    <property type="evidence" value="ECO:0007669"/>
    <property type="project" value="InterPro"/>
</dbReference>
<dbReference type="OrthoDB" id="9805628at2"/>
<dbReference type="FunFam" id="3.20.10.10:FF:000002">
    <property type="entry name" value="D-alanine aminotransferase"/>
    <property type="match status" value="1"/>
</dbReference>
<organism evidence="4 5">
    <name type="scientific">Rivibacter subsaxonicus</name>
    <dbReference type="NCBI Taxonomy" id="457575"/>
    <lineage>
        <taxon>Bacteria</taxon>
        <taxon>Pseudomonadati</taxon>
        <taxon>Pseudomonadota</taxon>
        <taxon>Betaproteobacteria</taxon>
        <taxon>Burkholderiales</taxon>
        <taxon>Rivibacter</taxon>
    </lineage>
</organism>
<proteinExistence type="inferred from homology"/>
<dbReference type="SUPFAM" id="SSF56752">
    <property type="entry name" value="D-aminoacid aminotransferase-like PLP-dependent enzymes"/>
    <property type="match status" value="1"/>
</dbReference>
<protein>
    <submittedName>
        <fullName evidence="4">D-alanine transaminase</fullName>
    </submittedName>
</protein>
<evidence type="ECO:0000313" key="5">
    <source>
        <dbReference type="Proteomes" id="UP000293671"/>
    </source>
</evidence>
<dbReference type="Pfam" id="PF01063">
    <property type="entry name" value="Aminotran_4"/>
    <property type="match status" value="1"/>
</dbReference>
<dbReference type="InterPro" id="IPR043131">
    <property type="entry name" value="BCAT-like_N"/>
</dbReference>
<dbReference type="Proteomes" id="UP000293671">
    <property type="component" value="Unassembled WGS sequence"/>
</dbReference>
<evidence type="ECO:0000256" key="3">
    <source>
        <dbReference type="ARBA" id="ARBA00022898"/>
    </source>
</evidence>
<comment type="caution">
    <text evidence="4">The sequence shown here is derived from an EMBL/GenBank/DDBJ whole genome shotgun (WGS) entry which is preliminary data.</text>
</comment>
<evidence type="ECO:0000256" key="2">
    <source>
        <dbReference type="ARBA" id="ARBA00009320"/>
    </source>
</evidence>
<dbReference type="InterPro" id="IPR036038">
    <property type="entry name" value="Aminotransferase-like"/>
</dbReference>
<dbReference type="GO" id="GO:0005829">
    <property type="term" value="C:cytosol"/>
    <property type="evidence" value="ECO:0007669"/>
    <property type="project" value="TreeGrafter"/>
</dbReference>
<dbReference type="GO" id="GO:0008652">
    <property type="term" value="P:amino acid biosynthetic process"/>
    <property type="evidence" value="ECO:0007669"/>
    <property type="project" value="UniProtKB-ARBA"/>
</dbReference>
<evidence type="ECO:0000256" key="1">
    <source>
        <dbReference type="ARBA" id="ARBA00001933"/>
    </source>
</evidence>
<comment type="similarity">
    <text evidence="2">Belongs to the class-IV pyridoxal-phosphate-dependent aminotransferase family.</text>
</comment>
<name>A0A4Q7VW68_9BURK</name>
<keyword evidence="5" id="KW-1185">Reference proteome</keyword>
<sequence>MSDWSTRPSYLNGSFMPLGQARVSPLDRGFMFGDGVYEALPVYGRRLFRVDDHLARLERNLGRLRIDNPHSRSEWIALVRELVRQLVNGDGAEDQLVYLQVTRGVPLASMAPRDHVMPEGIEPTVFMMTGPLRPPSAQQRHEGVACISARDFRWERGDLKVTSLLGNVLARQISADQDAVETVLLRDGPNGSAFLTEASASNVWIVKDGALIGPPRSEHMLEGIRVELLRELCEDEGVAYSLRPVPESDLRSADEVLLSSATKEVLPVTRIDGELVGHGARRGKPGPVGARLYAAYQRAKAEQSI</sequence>
<dbReference type="AlphaFoldDB" id="A0A4Q7VW68"/>
<dbReference type="InterPro" id="IPR001544">
    <property type="entry name" value="Aminotrans_IV"/>
</dbReference>
<dbReference type="EMBL" id="SHKP01000005">
    <property type="protein sequence ID" value="RZU00559.1"/>
    <property type="molecule type" value="Genomic_DNA"/>
</dbReference>
<dbReference type="InterPro" id="IPR043132">
    <property type="entry name" value="BCAT-like_C"/>
</dbReference>